<evidence type="ECO:0000313" key="9">
    <source>
        <dbReference type="Proteomes" id="UP001224890"/>
    </source>
</evidence>
<feature type="transmembrane region" description="Helical" evidence="6">
    <location>
        <begin position="358"/>
        <end position="379"/>
    </location>
</feature>
<dbReference type="EMBL" id="JAHMHR010000078">
    <property type="protein sequence ID" value="KAK1658122.1"/>
    <property type="molecule type" value="Genomic_DNA"/>
</dbReference>
<dbReference type="Gene3D" id="1.20.1250.20">
    <property type="entry name" value="MFS general substrate transporter like domains"/>
    <property type="match status" value="2"/>
</dbReference>
<comment type="subcellular location">
    <subcellularLocation>
        <location evidence="1">Membrane</location>
        <topology evidence="1">Multi-pass membrane protein</topology>
    </subcellularLocation>
</comment>
<dbReference type="GO" id="GO:0016020">
    <property type="term" value="C:membrane"/>
    <property type="evidence" value="ECO:0007669"/>
    <property type="project" value="UniProtKB-SubCell"/>
</dbReference>
<feature type="domain" description="Major facilitator superfamily (MFS) profile" evidence="7">
    <location>
        <begin position="66"/>
        <end position="498"/>
    </location>
</feature>
<dbReference type="AlphaFoldDB" id="A0AAJ0A7W3"/>
<organism evidence="8 9">
    <name type="scientific">Colletotrichum godetiae</name>
    <dbReference type="NCBI Taxonomy" id="1209918"/>
    <lineage>
        <taxon>Eukaryota</taxon>
        <taxon>Fungi</taxon>
        <taxon>Dikarya</taxon>
        <taxon>Ascomycota</taxon>
        <taxon>Pezizomycotina</taxon>
        <taxon>Sordariomycetes</taxon>
        <taxon>Hypocreomycetidae</taxon>
        <taxon>Glomerellales</taxon>
        <taxon>Glomerellaceae</taxon>
        <taxon>Colletotrichum</taxon>
        <taxon>Colletotrichum acutatum species complex</taxon>
    </lineage>
</organism>
<sequence length="513" mass="56869">MVTADHPGLEAHNSSTAPKADEVAVCQHLETRVVPKSYTNTPETMEVCEGASPAEIKLVRKLDWIILPVLWVMYWFNYLDRNAITVARLDGIENELNLTSTEYQTCVSILFVGYILGQIPSNMLITRIRPSWFMASTMALWSIVSAMTGVTKDFKGLLLTRFFLGITEAPFYPGALYLLGIFYTRKEIATRISILFTANICGTAFAGLIAIGVFQMDQMAGLSGWRWLFILQGIISFFISVSSAFLLPDQPLDTRWLSEEERRLAHSRVAVDTVQLQANTSIWAGLSEASRDPHLWVLVAMQHLHLSASGYKNFFPTIVETLGFGRNVTLALTCPPYIISGIATIAWAASSGHFNERVWHITIAKAVALFGFVLACSTLNVGARYFAMCTFASGVYACNSIILGWVSSTCGQTREKKAVSLALVNTIATIGSIYTPVSYGLLLKLEYFPGKKSDLLKYLWPESDAPRYTTAMLSSAAFSVAAAIMAWVLKRMLIKENRRISRSGNHSTLLYSY</sequence>
<feature type="transmembrane region" description="Helical" evidence="6">
    <location>
        <begin position="418"/>
        <end position="442"/>
    </location>
</feature>
<dbReference type="PROSITE" id="PS50850">
    <property type="entry name" value="MFS"/>
    <property type="match status" value="1"/>
</dbReference>
<feature type="transmembrane region" description="Helical" evidence="6">
    <location>
        <begin position="162"/>
        <end position="182"/>
    </location>
</feature>
<dbReference type="PANTHER" id="PTHR43791">
    <property type="entry name" value="PERMEASE-RELATED"/>
    <property type="match status" value="1"/>
</dbReference>
<evidence type="ECO:0000256" key="3">
    <source>
        <dbReference type="ARBA" id="ARBA00022692"/>
    </source>
</evidence>
<comment type="caution">
    <text evidence="8">The sequence shown here is derived from an EMBL/GenBank/DDBJ whole genome shotgun (WGS) entry which is preliminary data.</text>
</comment>
<keyword evidence="4 6" id="KW-1133">Transmembrane helix</keyword>
<keyword evidence="2" id="KW-0813">Transport</keyword>
<feature type="transmembrane region" description="Helical" evidence="6">
    <location>
        <begin position="62"/>
        <end position="79"/>
    </location>
</feature>
<dbReference type="FunFam" id="1.20.1250.20:FF:000057">
    <property type="entry name" value="MFS general substrate transporter"/>
    <property type="match status" value="1"/>
</dbReference>
<feature type="transmembrane region" description="Helical" evidence="6">
    <location>
        <begin position="468"/>
        <end position="489"/>
    </location>
</feature>
<name>A0AAJ0A7W3_9PEZI</name>
<feature type="transmembrane region" description="Helical" evidence="6">
    <location>
        <begin position="227"/>
        <end position="247"/>
    </location>
</feature>
<dbReference type="Proteomes" id="UP001224890">
    <property type="component" value="Unassembled WGS sequence"/>
</dbReference>
<evidence type="ECO:0000256" key="4">
    <source>
        <dbReference type="ARBA" id="ARBA00022989"/>
    </source>
</evidence>
<dbReference type="InterPro" id="IPR036259">
    <property type="entry name" value="MFS_trans_sf"/>
</dbReference>
<evidence type="ECO:0000256" key="1">
    <source>
        <dbReference type="ARBA" id="ARBA00004141"/>
    </source>
</evidence>
<evidence type="ECO:0000313" key="8">
    <source>
        <dbReference type="EMBL" id="KAK1658122.1"/>
    </source>
</evidence>
<evidence type="ECO:0000259" key="7">
    <source>
        <dbReference type="PROSITE" id="PS50850"/>
    </source>
</evidence>
<dbReference type="PANTHER" id="PTHR43791:SF12">
    <property type="entry name" value="MAJOR FACILITATOR SUPERFAMILY (MFS) PROFILE DOMAIN-CONTAINING PROTEIN"/>
    <property type="match status" value="1"/>
</dbReference>
<dbReference type="InterPro" id="IPR020846">
    <property type="entry name" value="MFS_dom"/>
</dbReference>
<evidence type="ECO:0000256" key="5">
    <source>
        <dbReference type="ARBA" id="ARBA00023136"/>
    </source>
</evidence>
<dbReference type="InterPro" id="IPR011701">
    <property type="entry name" value="MFS"/>
</dbReference>
<keyword evidence="3 6" id="KW-0812">Transmembrane</keyword>
<evidence type="ECO:0000256" key="6">
    <source>
        <dbReference type="SAM" id="Phobius"/>
    </source>
</evidence>
<dbReference type="GO" id="GO:0022857">
    <property type="term" value="F:transmembrane transporter activity"/>
    <property type="evidence" value="ECO:0007669"/>
    <property type="project" value="InterPro"/>
</dbReference>
<evidence type="ECO:0000256" key="2">
    <source>
        <dbReference type="ARBA" id="ARBA00022448"/>
    </source>
</evidence>
<dbReference type="GeneID" id="85465350"/>
<feature type="transmembrane region" description="Helical" evidence="6">
    <location>
        <begin position="194"/>
        <end position="215"/>
    </location>
</feature>
<proteinExistence type="predicted"/>
<dbReference type="RefSeq" id="XP_060422886.1">
    <property type="nucleotide sequence ID" value="XM_060580824.1"/>
</dbReference>
<reference evidence="8" key="1">
    <citation type="submission" date="2021-06" db="EMBL/GenBank/DDBJ databases">
        <title>Comparative genomics, transcriptomics and evolutionary studies reveal genomic signatures of adaptation to plant cell wall in hemibiotrophic fungi.</title>
        <authorList>
            <consortium name="DOE Joint Genome Institute"/>
            <person name="Baroncelli R."/>
            <person name="Diaz J.F."/>
            <person name="Benocci T."/>
            <person name="Peng M."/>
            <person name="Battaglia E."/>
            <person name="Haridas S."/>
            <person name="Andreopoulos W."/>
            <person name="Labutti K."/>
            <person name="Pangilinan J."/>
            <person name="Floch G.L."/>
            <person name="Makela M.R."/>
            <person name="Henrissat B."/>
            <person name="Grigoriev I.V."/>
            <person name="Crouch J.A."/>
            <person name="De Vries R.P."/>
            <person name="Sukno S.A."/>
            <person name="Thon M.R."/>
        </authorList>
    </citation>
    <scope>NUCLEOTIDE SEQUENCE</scope>
    <source>
        <strain evidence="8">CBS 193.32</strain>
    </source>
</reference>
<dbReference type="Pfam" id="PF07690">
    <property type="entry name" value="MFS_1"/>
    <property type="match status" value="1"/>
</dbReference>
<dbReference type="FunFam" id="1.20.1250.20:FF:000013">
    <property type="entry name" value="MFS general substrate transporter"/>
    <property type="match status" value="1"/>
</dbReference>
<keyword evidence="5 6" id="KW-0472">Membrane</keyword>
<protein>
    <submittedName>
        <fullName evidence="8">Major facilitator superfamily domain-containing protein</fullName>
    </submittedName>
</protein>
<accession>A0AAJ0A7W3</accession>
<feature type="transmembrane region" description="Helical" evidence="6">
    <location>
        <begin position="132"/>
        <end position="150"/>
    </location>
</feature>
<keyword evidence="9" id="KW-1185">Reference proteome</keyword>
<gene>
    <name evidence="8" type="ORF">BDP55DRAFT_759233</name>
</gene>
<dbReference type="SUPFAM" id="SSF103473">
    <property type="entry name" value="MFS general substrate transporter"/>
    <property type="match status" value="1"/>
</dbReference>